<organism evidence="1 2">
    <name type="scientific">Cytobacillus mangrovibacter</name>
    <dbReference type="NCBI Taxonomy" id="3299024"/>
    <lineage>
        <taxon>Bacteria</taxon>
        <taxon>Bacillati</taxon>
        <taxon>Bacillota</taxon>
        <taxon>Bacilli</taxon>
        <taxon>Bacillales</taxon>
        <taxon>Bacillaceae</taxon>
        <taxon>Cytobacillus</taxon>
    </lineage>
</organism>
<evidence type="ECO:0000313" key="1">
    <source>
        <dbReference type="EMBL" id="MFE8695968.1"/>
    </source>
</evidence>
<comment type="caution">
    <text evidence="1">The sequence shown here is derived from an EMBL/GenBank/DDBJ whole genome shotgun (WGS) entry which is preliminary data.</text>
</comment>
<dbReference type="EMBL" id="JBIACJ010000003">
    <property type="protein sequence ID" value="MFE8695968.1"/>
    <property type="molecule type" value="Genomic_DNA"/>
</dbReference>
<keyword evidence="2" id="KW-1185">Reference proteome</keyword>
<proteinExistence type="predicted"/>
<reference evidence="1 2" key="1">
    <citation type="submission" date="2024-08" db="EMBL/GenBank/DDBJ databases">
        <title>Two novel Cytobacillus novel species.</title>
        <authorList>
            <person name="Liu G."/>
        </authorList>
    </citation>
    <scope>NUCLEOTIDE SEQUENCE [LARGE SCALE GENOMIC DNA]</scope>
    <source>
        <strain evidence="1 2">FJAT-53684</strain>
    </source>
</reference>
<accession>A0ABW6JVR6</accession>
<gene>
    <name evidence="1" type="ORF">ACFYKT_06350</name>
</gene>
<dbReference type="Gene3D" id="3.40.50.300">
    <property type="entry name" value="P-loop containing nucleotide triphosphate hydrolases"/>
    <property type="match status" value="1"/>
</dbReference>
<dbReference type="Proteomes" id="UP001601058">
    <property type="component" value="Unassembled WGS sequence"/>
</dbReference>
<evidence type="ECO:0008006" key="3">
    <source>
        <dbReference type="Google" id="ProtNLM"/>
    </source>
</evidence>
<evidence type="ECO:0000313" key="2">
    <source>
        <dbReference type="Proteomes" id="UP001601058"/>
    </source>
</evidence>
<sequence length="422" mass="49863">MLYKHATQMKINIIDSIMGSGKTSWAIQHMKNAPAYQKFIYITPFTNEVERVITSVNRDFKQPQADFKGETKLEDIKRLIGNGENIVSTHSLFQRVDSEIIDLLEMENYTLILDEVMNVVEQMDEFSKDDLKMLYTKDVIEVDEKGFVHWKQADYKEGFFEKIRNLANSGNLMMYEDESREPVAVYWTFPAETFQCFDDIYILTYMFDGQIQRAYFDLFGRHYIYKSIEKEGNEYKLADYISYSSEKRSQIRELVNIYYPRITDKKNMNKIGSKTTSFSVSDLKNKTKATETKRVLKNCAYNFYRHKCKVPTDEVMWTTFKQFKTQLTPTGLKEQFVSVNARATNEFQHKSTLIYFANIYTNPVTKNFFSRQGVEVNMDLFALSELLQWIFRSRIRTGKPINVYIPSMRMRTLLEKYLNNEM</sequence>
<protein>
    <recommendedName>
        <fullName evidence="3">Helicase/UvrB N-terminal domain-containing protein</fullName>
    </recommendedName>
</protein>
<dbReference type="InterPro" id="IPR027417">
    <property type="entry name" value="P-loop_NTPase"/>
</dbReference>
<name>A0ABW6JVR6_9BACI</name>
<dbReference type="RefSeq" id="WP_389217083.1">
    <property type="nucleotide sequence ID" value="NZ_JBIACJ010000003.1"/>
</dbReference>